<keyword evidence="3" id="KW-1185">Reference proteome</keyword>
<dbReference type="EMBL" id="RKRF01000011">
    <property type="protein sequence ID" value="RPF51115.1"/>
    <property type="molecule type" value="Genomic_DNA"/>
</dbReference>
<dbReference type="PROSITE" id="PS51257">
    <property type="entry name" value="PROKAR_LIPOPROTEIN"/>
    <property type="match status" value="1"/>
</dbReference>
<name>A0A3N5BZ30_9BACI</name>
<dbReference type="AlphaFoldDB" id="A0A3N5BZ30"/>
<dbReference type="Proteomes" id="UP000276443">
    <property type="component" value="Unassembled WGS sequence"/>
</dbReference>
<keyword evidence="1" id="KW-0732">Signal</keyword>
<feature type="chain" id="PRO_5038597591" evidence="1">
    <location>
        <begin position="20"/>
        <end position="197"/>
    </location>
</feature>
<evidence type="ECO:0000256" key="1">
    <source>
        <dbReference type="SAM" id="SignalP"/>
    </source>
</evidence>
<comment type="caution">
    <text evidence="2">The sequence shown here is derived from an EMBL/GenBank/DDBJ whole genome shotgun (WGS) entry which is preliminary data.</text>
</comment>
<sequence>MSRIVIIIILMMAIFSLSACNTFNSNTNTISTVELTDRENAILTTSADQSFVYDFNLDSDYKEVSVWIEKYESGELVNDRISKITSRVEDNGSIIMTSTKTDNQIAFNIGVNSDDGVSSIRGFDTNAEGFANASSVSSDIHEDSISIEEGVVLASHSYSYDEYGMRSLSADFFKNPEDHLHEIEGYDVVYILKAEFQ</sequence>
<accession>A0A3N5BZ30</accession>
<dbReference type="OrthoDB" id="2456338at2"/>
<protein>
    <submittedName>
        <fullName evidence="2">Uncharacterized protein</fullName>
    </submittedName>
</protein>
<feature type="signal peptide" evidence="1">
    <location>
        <begin position="1"/>
        <end position="19"/>
    </location>
</feature>
<organism evidence="2 3">
    <name type="scientific">Aquisalibacillus elongatus</name>
    <dbReference type="NCBI Taxonomy" id="485577"/>
    <lineage>
        <taxon>Bacteria</taxon>
        <taxon>Bacillati</taxon>
        <taxon>Bacillota</taxon>
        <taxon>Bacilli</taxon>
        <taxon>Bacillales</taxon>
        <taxon>Bacillaceae</taxon>
        <taxon>Aquisalibacillus</taxon>
    </lineage>
</organism>
<proteinExistence type="predicted"/>
<gene>
    <name evidence="2" type="ORF">EDC24_2382</name>
</gene>
<reference evidence="2 3" key="1">
    <citation type="submission" date="2018-11" db="EMBL/GenBank/DDBJ databases">
        <title>Genomic Encyclopedia of Type Strains, Phase IV (KMG-IV): sequencing the most valuable type-strain genomes for metagenomic binning, comparative biology and taxonomic classification.</title>
        <authorList>
            <person name="Goeker M."/>
        </authorList>
    </citation>
    <scope>NUCLEOTIDE SEQUENCE [LARGE SCALE GENOMIC DNA]</scope>
    <source>
        <strain evidence="2 3">DSM 18090</strain>
    </source>
</reference>
<evidence type="ECO:0000313" key="2">
    <source>
        <dbReference type="EMBL" id="RPF51115.1"/>
    </source>
</evidence>
<dbReference type="RefSeq" id="WP_124222792.1">
    <property type="nucleotide sequence ID" value="NZ_RKRF01000011.1"/>
</dbReference>
<evidence type="ECO:0000313" key="3">
    <source>
        <dbReference type="Proteomes" id="UP000276443"/>
    </source>
</evidence>